<dbReference type="FunFam" id="2.40.30.170:FF:000010">
    <property type="entry name" value="Efflux RND transporter periplasmic adaptor subunit"/>
    <property type="match status" value="1"/>
</dbReference>
<proteinExistence type="inferred from homology"/>
<evidence type="ECO:0000313" key="8">
    <source>
        <dbReference type="Proteomes" id="UP000021816"/>
    </source>
</evidence>
<dbReference type="Gene3D" id="2.40.30.170">
    <property type="match status" value="1"/>
</dbReference>
<evidence type="ECO:0000256" key="3">
    <source>
        <dbReference type="SAM" id="SignalP"/>
    </source>
</evidence>
<evidence type="ECO:0000259" key="6">
    <source>
        <dbReference type="Pfam" id="PF25989"/>
    </source>
</evidence>
<evidence type="ECO:0000313" key="7">
    <source>
        <dbReference type="EMBL" id="EXI81059.1"/>
    </source>
</evidence>
<dbReference type="InterPro" id="IPR058637">
    <property type="entry name" value="YknX-like_C"/>
</dbReference>
<dbReference type="SUPFAM" id="SSF111369">
    <property type="entry name" value="HlyD-like secretion proteins"/>
    <property type="match status" value="1"/>
</dbReference>
<dbReference type="PANTHER" id="PTHR30469">
    <property type="entry name" value="MULTIDRUG RESISTANCE PROTEIN MDTA"/>
    <property type="match status" value="1"/>
</dbReference>
<protein>
    <submittedName>
        <fullName evidence="7">Efflux pump periplasmic linker BepF</fullName>
    </submittedName>
</protein>
<evidence type="ECO:0000259" key="5">
    <source>
        <dbReference type="Pfam" id="PF25954"/>
    </source>
</evidence>
<feature type="coiled-coil region" evidence="2">
    <location>
        <begin position="88"/>
        <end position="115"/>
    </location>
</feature>
<sequence precursor="true">MRRNIDLHLLLAGLSLLCGTALAADPPPSVIVAPARQVQFADSIEALGTVAARESVALTATVTDTVSALHFDDGDRVSKGQLLAELSSREEHAQLEEARATVKEALRQYQRFQSLAARGTTAKSLLDERQRDWQTARARLAAIESRLADRLIKAPFAGVVGLRDLSVGALVEPGDLITTLDDDSAVKLEFPVPATYLQGLRPGLKVTASSRAYPGRTFSGTVKAVNSRIDPVTRSIRVRATLPNPAHLLRPGMLMNVVVQQEPRTTLLIPEESLLPLGEQQFVLVVSSDGKADRRELQIGGRRPGLVEVVTGIAAGEQVITHGHMQLRPGQAVRIIAVDDGSRSLPELLRSLPGGAGTP</sequence>
<dbReference type="GO" id="GO:1990281">
    <property type="term" value="C:efflux pump complex"/>
    <property type="evidence" value="ECO:0007669"/>
    <property type="project" value="TreeGrafter"/>
</dbReference>
<feature type="domain" description="Multidrug resistance protein MdtA-like barrel-sandwich hybrid" evidence="4">
    <location>
        <begin position="55"/>
        <end position="175"/>
    </location>
</feature>
<dbReference type="Proteomes" id="UP000021816">
    <property type="component" value="Unassembled WGS sequence"/>
</dbReference>
<reference evidence="7 8" key="1">
    <citation type="submission" date="2014-02" db="EMBL/GenBank/DDBJ databases">
        <title>Expanding our view of genomic diversity in Candidatus Accumulibacter clades.</title>
        <authorList>
            <person name="Skennerton C.T."/>
            <person name="Barr J.J."/>
            <person name="Slater F.R."/>
            <person name="Bond P.L."/>
            <person name="Tyson G.W."/>
        </authorList>
    </citation>
    <scope>NUCLEOTIDE SEQUENCE [LARGE SCALE GENOMIC DNA]</scope>
    <source>
        <strain evidence="8">BA-92</strain>
    </source>
</reference>
<dbReference type="STRING" id="1454003.AW10_01402"/>
<dbReference type="InterPro" id="IPR058792">
    <property type="entry name" value="Beta-barrel_RND_2"/>
</dbReference>
<comment type="caution">
    <text evidence="7">The sequence shown here is derived from an EMBL/GenBank/DDBJ whole genome shotgun (WGS) entry which is preliminary data.</text>
</comment>
<comment type="similarity">
    <text evidence="1">Belongs to the membrane fusion protein (MFP) (TC 8.A.1) family.</text>
</comment>
<keyword evidence="2" id="KW-0175">Coiled coil</keyword>
<dbReference type="Gene3D" id="2.40.420.20">
    <property type="match status" value="1"/>
</dbReference>
<feature type="chain" id="PRO_5001461820" evidence="3">
    <location>
        <begin position="24"/>
        <end position="359"/>
    </location>
</feature>
<accession>A0A011QQA9</accession>
<keyword evidence="3" id="KW-0732">Signal</keyword>
<dbReference type="EMBL" id="JEMX01000027">
    <property type="protein sequence ID" value="EXI81059.1"/>
    <property type="molecule type" value="Genomic_DNA"/>
</dbReference>
<dbReference type="InterPro" id="IPR058625">
    <property type="entry name" value="MdtA-like_BSH"/>
</dbReference>
<dbReference type="AlphaFoldDB" id="A0A011QQA9"/>
<dbReference type="PANTHER" id="PTHR30469:SF16">
    <property type="entry name" value="HAE1 FAMILY EFFLUX PUMP MFP COMPONENT"/>
    <property type="match status" value="1"/>
</dbReference>
<name>A0A011QQA9_9PROT</name>
<feature type="domain" description="CusB-like beta-barrel" evidence="5">
    <location>
        <begin position="188"/>
        <end position="262"/>
    </location>
</feature>
<dbReference type="PATRIC" id="fig|1454003.3.peg.1443"/>
<evidence type="ECO:0000259" key="4">
    <source>
        <dbReference type="Pfam" id="PF25917"/>
    </source>
</evidence>
<gene>
    <name evidence="7" type="primary">bepF</name>
    <name evidence="7" type="ORF">AW10_01402</name>
</gene>
<dbReference type="InterPro" id="IPR006143">
    <property type="entry name" value="RND_pump_MFP"/>
</dbReference>
<feature type="domain" description="YknX-like C-terminal permuted SH3-like" evidence="6">
    <location>
        <begin position="268"/>
        <end position="334"/>
    </location>
</feature>
<evidence type="ECO:0000256" key="1">
    <source>
        <dbReference type="ARBA" id="ARBA00009477"/>
    </source>
</evidence>
<dbReference type="NCBIfam" id="TIGR01730">
    <property type="entry name" value="RND_mfp"/>
    <property type="match status" value="1"/>
</dbReference>
<dbReference type="Pfam" id="PF25989">
    <property type="entry name" value="YknX_C"/>
    <property type="match status" value="1"/>
</dbReference>
<dbReference type="Gene3D" id="1.10.287.470">
    <property type="entry name" value="Helix hairpin bin"/>
    <property type="match status" value="1"/>
</dbReference>
<evidence type="ECO:0000256" key="2">
    <source>
        <dbReference type="SAM" id="Coils"/>
    </source>
</evidence>
<feature type="signal peptide" evidence="3">
    <location>
        <begin position="1"/>
        <end position="23"/>
    </location>
</feature>
<dbReference type="Pfam" id="PF25917">
    <property type="entry name" value="BSH_RND"/>
    <property type="match status" value="1"/>
</dbReference>
<dbReference type="Pfam" id="PF25954">
    <property type="entry name" value="Beta-barrel_RND_2"/>
    <property type="match status" value="1"/>
</dbReference>
<dbReference type="GO" id="GO:0015562">
    <property type="term" value="F:efflux transmembrane transporter activity"/>
    <property type="evidence" value="ECO:0007669"/>
    <property type="project" value="TreeGrafter"/>
</dbReference>
<organism evidence="7 8">
    <name type="scientific">Candidatus Accumulibacter appositus</name>
    <dbReference type="NCBI Taxonomy" id="1454003"/>
    <lineage>
        <taxon>Bacteria</taxon>
        <taxon>Pseudomonadati</taxon>
        <taxon>Pseudomonadota</taxon>
        <taxon>Betaproteobacteria</taxon>
        <taxon>Candidatus Accumulibacter</taxon>
    </lineage>
</organism>
<dbReference type="Gene3D" id="2.40.50.100">
    <property type="match status" value="1"/>
</dbReference>